<dbReference type="EMBL" id="JAYMGO010000003">
    <property type="protein sequence ID" value="KAL1277036.1"/>
    <property type="molecule type" value="Genomic_DNA"/>
</dbReference>
<dbReference type="PRINTS" id="PR00206">
    <property type="entry name" value="CONNEXIN"/>
</dbReference>
<feature type="domain" description="Connexin N-terminal" evidence="7">
    <location>
        <begin position="38"/>
        <end position="71"/>
    </location>
</feature>
<protein>
    <recommendedName>
        <fullName evidence="7">Connexin N-terminal domain-containing protein</fullName>
    </recommendedName>
</protein>
<keyword evidence="9" id="KW-1185">Reference proteome</keyword>
<keyword evidence="5 6" id="KW-0472">Membrane</keyword>
<evidence type="ECO:0000256" key="3">
    <source>
        <dbReference type="ARBA" id="ARBA00022692"/>
    </source>
</evidence>
<comment type="subcellular location">
    <subcellularLocation>
        <location evidence="1">Cell membrane</location>
        <topology evidence="1">Multi-pass membrane protein</topology>
    </subcellularLocation>
</comment>
<evidence type="ECO:0000313" key="9">
    <source>
        <dbReference type="Proteomes" id="UP001558613"/>
    </source>
</evidence>
<dbReference type="Pfam" id="PF00029">
    <property type="entry name" value="Connexin"/>
    <property type="match status" value="1"/>
</dbReference>
<dbReference type="Pfam" id="PF20499">
    <property type="entry name" value="DUF6729"/>
    <property type="match status" value="1"/>
</dbReference>
<evidence type="ECO:0000256" key="5">
    <source>
        <dbReference type="ARBA" id="ARBA00023136"/>
    </source>
</evidence>
<dbReference type="InterPro" id="IPR000500">
    <property type="entry name" value="Connexin"/>
</dbReference>
<dbReference type="Gene3D" id="1.20.1440.80">
    <property type="entry name" value="Gap junction channel protein cysteine-rich domain"/>
    <property type="match status" value="1"/>
</dbReference>
<dbReference type="InterPro" id="IPR038359">
    <property type="entry name" value="Connexin_N_sf"/>
</dbReference>
<dbReference type="InterPro" id="IPR046616">
    <property type="entry name" value="DUF6729"/>
</dbReference>
<proteinExistence type="predicted"/>
<evidence type="ECO:0000256" key="6">
    <source>
        <dbReference type="SAM" id="Phobius"/>
    </source>
</evidence>
<evidence type="ECO:0000313" key="8">
    <source>
        <dbReference type="EMBL" id="KAL1277036.1"/>
    </source>
</evidence>
<dbReference type="InterPro" id="IPR013092">
    <property type="entry name" value="Connexin_N"/>
</dbReference>
<evidence type="ECO:0000256" key="4">
    <source>
        <dbReference type="ARBA" id="ARBA00022989"/>
    </source>
</evidence>
<keyword evidence="4 6" id="KW-1133">Transmembrane helix</keyword>
<dbReference type="PANTHER" id="PTHR11984:SF33">
    <property type="entry name" value="GAP JUNCTION ALPHA-1 PROTEIN"/>
    <property type="match status" value="1"/>
</dbReference>
<keyword evidence="2" id="KW-1003">Cell membrane</keyword>
<dbReference type="SMART" id="SM00037">
    <property type="entry name" value="CNX"/>
    <property type="match status" value="1"/>
</dbReference>
<accession>A0ABR3NJR7</accession>
<keyword evidence="3 6" id="KW-0812">Transmembrane</keyword>
<reference evidence="8 9" key="1">
    <citation type="submission" date="2023-09" db="EMBL/GenBank/DDBJ databases">
        <authorList>
            <person name="Wang M."/>
        </authorList>
    </citation>
    <scope>NUCLEOTIDE SEQUENCE [LARGE SCALE GENOMIC DNA]</scope>
    <source>
        <strain evidence="8">GT-2023</strain>
        <tissue evidence="8">Liver</tissue>
    </source>
</reference>
<dbReference type="Proteomes" id="UP001558613">
    <property type="component" value="Unassembled WGS sequence"/>
</dbReference>
<dbReference type="PANTHER" id="PTHR11984">
    <property type="entry name" value="CONNEXIN"/>
    <property type="match status" value="1"/>
</dbReference>
<evidence type="ECO:0000256" key="2">
    <source>
        <dbReference type="ARBA" id="ARBA00022475"/>
    </source>
</evidence>
<evidence type="ECO:0000259" key="7">
    <source>
        <dbReference type="SMART" id="SM00037"/>
    </source>
</evidence>
<sequence>MLGRLLDNVQAYSTAGGKVWLSIRFIFRILVLGKAVESAWEDEQLAFVCNTRQPCCQNMCYDKLFPISHVRLWVLQTILVSMPTLLYLSHLFFILQIEKKFNKQEEMLGNMRSRGANVDVHFKTVKMKWTASCLDPNYGLCEDLQPILCEDPNYCLCEDPQHFSTLCEDIQPIFIADPHSCFIPCEYSSTNILDRLWCILVQPLFTQKSNCLPNRRSLVEPNQPLLRTSFWLPDEFGKTIPVQDQRWIANTLFHSGKLWTDLKLWYEPPVPALIYHQTPTPDRFFTHRLMVWMPYHLWKVRLSCPACGKNLTGYGVHRRARKVLDIDRYACDIRVITILRSVLTLLIDKEPPEPIDIPTRHWLLSVYGRDILSRIGHIKASITSIFCNILKMDSTKQITKKLAGHGRGQHSG</sequence>
<organism evidence="8 9">
    <name type="scientific">Cirrhinus molitorella</name>
    <name type="common">mud carp</name>
    <dbReference type="NCBI Taxonomy" id="172907"/>
    <lineage>
        <taxon>Eukaryota</taxon>
        <taxon>Metazoa</taxon>
        <taxon>Chordata</taxon>
        <taxon>Craniata</taxon>
        <taxon>Vertebrata</taxon>
        <taxon>Euteleostomi</taxon>
        <taxon>Actinopterygii</taxon>
        <taxon>Neopterygii</taxon>
        <taxon>Teleostei</taxon>
        <taxon>Ostariophysi</taxon>
        <taxon>Cypriniformes</taxon>
        <taxon>Cyprinidae</taxon>
        <taxon>Labeoninae</taxon>
        <taxon>Labeonini</taxon>
        <taxon>Cirrhinus</taxon>
    </lineage>
</organism>
<gene>
    <name evidence="8" type="ORF">QQF64_023709</name>
</gene>
<evidence type="ECO:0000256" key="1">
    <source>
        <dbReference type="ARBA" id="ARBA00004651"/>
    </source>
</evidence>
<comment type="caution">
    <text evidence="8">The sequence shown here is derived from an EMBL/GenBank/DDBJ whole genome shotgun (WGS) entry which is preliminary data.</text>
</comment>
<name>A0ABR3NJR7_9TELE</name>
<feature type="transmembrane region" description="Helical" evidence="6">
    <location>
        <begin position="73"/>
        <end position="95"/>
    </location>
</feature>